<evidence type="ECO:0000256" key="1">
    <source>
        <dbReference type="ARBA" id="ARBA00008092"/>
    </source>
</evidence>
<dbReference type="GO" id="GO:0009755">
    <property type="term" value="P:hormone-mediated signaling pathway"/>
    <property type="evidence" value="ECO:0007669"/>
    <property type="project" value="TreeGrafter"/>
</dbReference>
<dbReference type="GO" id="GO:0050728">
    <property type="term" value="P:negative regulation of inflammatory response"/>
    <property type="evidence" value="ECO:0007669"/>
    <property type="project" value="TreeGrafter"/>
</dbReference>
<dbReference type="Pfam" id="PF00105">
    <property type="entry name" value="zf-C4"/>
    <property type="match status" value="1"/>
</dbReference>
<dbReference type="GO" id="GO:0045923">
    <property type="term" value="P:positive regulation of fatty acid metabolic process"/>
    <property type="evidence" value="ECO:0007669"/>
    <property type="project" value="TreeGrafter"/>
</dbReference>
<gene>
    <name evidence="21" type="primary">pparg</name>
    <name evidence="17" type="synonym">PPARG</name>
</gene>
<dbReference type="GO" id="GO:0045944">
    <property type="term" value="P:positive regulation of transcription by RNA polymerase II"/>
    <property type="evidence" value="ECO:0007669"/>
    <property type="project" value="TreeGrafter"/>
</dbReference>
<dbReference type="GO" id="GO:0010887">
    <property type="term" value="P:negative regulation of cholesterol storage"/>
    <property type="evidence" value="ECO:0007669"/>
    <property type="project" value="TreeGrafter"/>
</dbReference>
<dbReference type="Pfam" id="PF12577">
    <property type="entry name" value="PPARgamma_N"/>
    <property type="match status" value="1"/>
</dbReference>
<comment type="subunit">
    <text evidence="17">Heterodimer with other nuclear receptors.</text>
</comment>
<evidence type="ECO:0000259" key="19">
    <source>
        <dbReference type="PROSITE" id="PS51843"/>
    </source>
</evidence>
<dbReference type="GO" id="GO:0048511">
    <property type="term" value="P:rhythmic process"/>
    <property type="evidence" value="ECO:0007669"/>
    <property type="project" value="UniProtKB-KW"/>
</dbReference>
<dbReference type="CDD" id="cd06932">
    <property type="entry name" value="NR_LBD_PPAR"/>
    <property type="match status" value="1"/>
</dbReference>
<dbReference type="PROSITE" id="PS51030">
    <property type="entry name" value="NUCLEAR_REC_DBD_2"/>
    <property type="match status" value="1"/>
</dbReference>
<keyword evidence="12 16" id="KW-0804">Transcription</keyword>
<dbReference type="InterPro" id="IPR003074">
    <property type="entry name" value="1Cnucl_rcpt"/>
</dbReference>
<dbReference type="InterPro" id="IPR001723">
    <property type="entry name" value="Nuclear_hrmn_rcpt"/>
</dbReference>
<sequence>MLCSNFKDQNPHITTDMVDTQTFSWPMGFGLSALELTELDDSSHSLDMKPFTTLDYTSISGQDYDPSPPQGELTDMDLSHMYSYRAQESQSSIKLEPESPPQYAEGSLQYSKLHEDASTSVLNIECRVCGDKASGFHYGVHACEGCKGFFRRTIRLKLVYDHCDLHCRIHKKSRNKCQYCRFQKCLMVGMSHNAIRFGRMPQAEKEKLLAEFSSDMDHMHPESADLRALAKHLYESYLKSFPLTKAKARAILSGKNSDNAPFVIHDMRSLMEGEQFVNCRQIPTQEHRPVMGALHPPPDEAELRFLHSCQFRSAEAVSEVTEFAKSIPGFVNLDLNDQVTLLKYAMIEVLFIMMAALMNKDGTLISYGQIFMTREFLKSFRKPFGEMMEPKFEFSIKFNLLELDDSDMALFLSVIILSGDRPGLLNVKPVEDIQETLLRSLELQLKMNHPDSPQLFAKVLQKMTDLRQLVSDHVQSIQLLKQTEIDMCLHPLLQEIMRDLY</sequence>
<evidence type="ECO:0000256" key="11">
    <source>
        <dbReference type="ARBA" id="ARBA00023159"/>
    </source>
</evidence>
<evidence type="ECO:0000256" key="2">
    <source>
        <dbReference type="ARBA" id="ARBA00018974"/>
    </source>
</evidence>
<evidence type="ECO:0000256" key="4">
    <source>
        <dbReference type="ARBA" id="ARBA00022553"/>
    </source>
</evidence>
<keyword evidence="11 17" id="KW-0010">Activator</keyword>
<dbReference type="GO" id="GO:0001227">
    <property type="term" value="F:DNA-binding transcription repressor activity, RNA polymerase II-specific"/>
    <property type="evidence" value="ECO:0007669"/>
    <property type="project" value="TreeGrafter"/>
</dbReference>
<evidence type="ECO:0000256" key="3">
    <source>
        <dbReference type="ARBA" id="ARBA00022490"/>
    </source>
</evidence>
<dbReference type="InterPro" id="IPR000536">
    <property type="entry name" value="Nucl_hrmn_rcpt_lig-bd"/>
</dbReference>
<evidence type="ECO:0000313" key="21">
    <source>
        <dbReference type="RefSeq" id="XP_030633722.1"/>
    </source>
</evidence>
<dbReference type="GeneID" id="115814892"/>
<dbReference type="InterPro" id="IPR001628">
    <property type="entry name" value="Znf_hrmn_rcpt"/>
</dbReference>
<evidence type="ECO:0000259" key="18">
    <source>
        <dbReference type="PROSITE" id="PS51030"/>
    </source>
</evidence>
<keyword evidence="5 16" id="KW-0479">Metal-binding</keyword>
<keyword evidence="20" id="KW-1185">Reference proteome</keyword>
<dbReference type="SUPFAM" id="SSF48508">
    <property type="entry name" value="Nuclear receptor ligand-binding domain"/>
    <property type="match status" value="1"/>
</dbReference>
<dbReference type="PROSITE" id="PS51843">
    <property type="entry name" value="NR_LBD"/>
    <property type="match status" value="1"/>
</dbReference>
<dbReference type="SMART" id="SM00430">
    <property type="entry name" value="HOLI"/>
    <property type="match status" value="1"/>
</dbReference>
<dbReference type="FunFam" id="3.30.50.10:FF:000010">
    <property type="entry name" value="Peroxisome proliferator-activated receptor gamma"/>
    <property type="match status" value="1"/>
</dbReference>
<dbReference type="SMART" id="SM00399">
    <property type="entry name" value="ZnF_C4"/>
    <property type="match status" value="1"/>
</dbReference>
<dbReference type="PROSITE" id="PS00031">
    <property type="entry name" value="NUCLEAR_REC_DBD_1"/>
    <property type="match status" value="1"/>
</dbReference>
<keyword evidence="8 16" id="KW-0805">Transcription regulation</keyword>
<evidence type="ECO:0000256" key="15">
    <source>
        <dbReference type="ARBA" id="ARBA00032721"/>
    </source>
</evidence>
<dbReference type="PRINTS" id="PR01291">
    <property type="entry name" value="PROXISOMPAGR"/>
</dbReference>
<dbReference type="SUPFAM" id="SSF57716">
    <property type="entry name" value="Glucocorticoid receptor-like (DNA-binding domain)"/>
    <property type="match status" value="1"/>
</dbReference>
<keyword evidence="13 16" id="KW-0675">Receptor</keyword>
<dbReference type="InterPro" id="IPR013088">
    <property type="entry name" value="Znf_NHR/GATA"/>
</dbReference>
<accession>A0A6J2VNT4</accession>
<dbReference type="GO" id="GO:0051049">
    <property type="term" value="P:regulation of transport"/>
    <property type="evidence" value="ECO:0007669"/>
    <property type="project" value="UniProtKB-ARBA"/>
</dbReference>
<comment type="function">
    <text evidence="17">Nuclear receptor that binds peroxisome proliferators such as hypolipidemic drugs and fatty acids. Once activated by a ligand, the nuclear receptor binds to DNA specific PPAR response elements (PPRE) and modulates the transcription of its target genes, such as acyl-CoA oxidase. It therefore controls the peroxisomal beta-oxidation pathway of fatty acids. Key regulator of adipocyte differentiation and glucose homeostasis. May play a role in the regulation of circadian rhythm.</text>
</comment>
<dbReference type="InterPro" id="IPR003077">
    <property type="entry name" value="PPAR-gamma"/>
</dbReference>
<dbReference type="InterPro" id="IPR035500">
    <property type="entry name" value="NHR-like_dom_sf"/>
</dbReference>
<keyword evidence="3 17" id="KW-0963">Cytoplasm</keyword>
<evidence type="ECO:0000256" key="10">
    <source>
        <dbReference type="ARBA" id="ARBA00023125"/>
    </source>
</evidence>
<evidence type="ECO:0000256" key="16">
    <source>
        <dbReference type="RuleBase" id="RU004334"/>
    </source>
</evidence>
<dbReference type="InterPro" id="IPR022590">
    <property type="entry name" value="PPARgamma_N"/>
</dbReference>
<keyword evidence="9 17" id="KW-0090">Biological rhythms</keyword>
<dbReference type="GO" id="GO:0008270">
    <property type="term" value="F:zinc ion binding"/>
    <property type="evidence" value="ECO:0007669"/>
    <property type="project" value="UniProtKB-KW"/>
</dbReference>
<dbReference type="Gene3D" id="3.30.50.10">
    <property type="entry name" value="Erythroid Transcription Factor GATA-1, subunit A"/>
    <property type="match status" value="1"/>
</dbReference>
<protein>
    <recommendedName>
        <fullName evidence="2 17">Peroxisome proliferator-activated receptor gamma</fullName>
        <shortName evidence="17">PPAR-gamma</shortName>
    </recommendedName>
    <alternativeName>
        <fullName evidence="15 17">Nuclear receptor subfamily 1 group C member 3</fullName>
    </alternativeName>
</protein>
<evidence type="ECO:0000256" key="17">
    <source>
        <dbReference type="RuleBase" id="RU364110"/>
    </source>
</evidence>
<dbReference type="GO" id="GO:0000978">
    <property type="term" value="F:RNA polymerase II cis-regulatory region sequence-specific DNA binding"/>
    <property type="evidence" value="ECO:0007669"/>
    <property type="project" value="TreeGrafter"/>
</dbReference>
<dbReference type="InterPro" id="IPR050234">
    <property type="entry name" value="Nuclear_hormone_rcpt_NR1"/>
</dbReference>
<dbReference type="InParanoid" id="A0A6J2VNT4"/>
<dbReference type="AlphaFoldDB" id="A0A6J2VNT4"/>
<evidence type="ECO:0000256" key="13">
    <source>
        <dbReference type="ARBA" id="ARBA00023170"/>
    </source>
</evidence>
<evidence type="ECO:0000256" key="12">
    <source>
        <dbReference type="ARBA" id="ARBA00023163"/>
    </source>
</evidence>
<dbReference type="PRINTS" id="PR01288">
    <property type="entry name" value="PROXISOMEPAR"/>
</dbReference>
<dbReference type="GO" id="GO:0004879">
    <property type="term" value="F:nuclear receptor activity"/>
    <property type="evidence" value="ECO:0007669"/>
    <property type="project" value="InterPro"/>
</dbReference>
<feature type="domain" description="Nuclear receptor" evidence="18">
    <location>
        <begin position="123"/>
        <end position="197"/>
    </location>
</feature>
<keyword evidence="4" id="KW-0597">Phosphoprotein</keyword>
<dbReference type="GO" id="GO:0005634">
    <property type="term" value="C:nucleus"/>
    <property type="evidence" value="ECO:0007669"/>
    <property type="project" value="UniProtKB-SubCell"/>
</dbReference>
<dbReference type="GO" id="GO:0005737">
    <property type="term" value="C:cytoplasm"/>
    <property type="evidence" value="ECO:0007669"/>
    <property type="project" value="UniProtKB-SubCell"/>
</dbReference>
<feature type="domain" description="NR LBD" evidence="19">
    <location>
        <begin position="262"/>
        <end position="499"/>
    </location>
</feature>
<reference evidence="21" key="1">
    <citation type="submission" date="2025-08" db="UniProtKB">
        <authorList>
            <consortium name="RefSeq"/>
        </authorList>
    </citation>
    <scope>IDENTIFICATION</scope>
</reference>
<dbReference type="PANTHER" id="PTHR24082">
    <property type="entry name" value="NUCLEAR HORMONE RECEPTOR"/>
    <property type="match status" value="1"/>
</dbReference>
<evidence type="ECO:0000256" key="6">
    <source>
        <dbReference type="ARBA" id="ARBA00022771"/>
    </source>
</evidence>
<keyword evidence="6 16" id="KW-0863">Zinc-finger</keyword>
<keyword evidence="14 16" id="KW-0539">Nucleus</keyword>
<keyword evidence="7 16" id="KW-0862">Zinc</keyword>
<dbReference type="PRINTS" id="PR00398">
    <property type="entry name" value="STRDHORMONER"/>
</dbReference>
<comment type="similarity">
    <text evidence="1 17">Belongs to the nuclear hormone receptor family. NR1 subfamily.</text>
</comment>
<dbReference type="Pfam" id="PF00104">
    <property type="entry name" value="Hormone_recep"/>
    <property type="match status" value="1"/>
</dbReference>
<dbReference type="CDD" id="cd06965">
    <property type="entry name" value="NR_DBD_Ppar"/>
    <property type="match status" value="1"/>
</dbReference>
<evidence type="ECO:0000256" key="8">
    <source>
        <dbReference type="ARBA" id="ARBA00023015"/>
    </source>
</evidence>
<evidence type="ECO:0000256" key="5">
    <source>
        <dbReference type="ARBA" id="ARBA00022723"/>
    </source>
</evidence>
<dbReference type="Proteomes" id="UP000504632">
    <property type="component" value="Chromosome 6"/>
</dbReference>
<dbReference type="GO" id="GO:0010629">
    <property type="term" value="P:negative regulation of gene expression"/>
    <property type="evidence" value="ECO:0007669"/>
    <property type="project" value="UniProtKB-ARBA"/>
</dbReference>
<dbReference type="PANTHER" id="PTHR24082:SF488">
    <property type="entry name" value="PEROXISOME PROLIFERATOR-ACTIVATED RECEPTOR GAMMA"/>
    <property type="match status" value="1"/>
</dbReference>
<evidence type="ECO:0000256" key="14">
    <source>
        <dbReference type="ARBA" id="ARBA00023242"/>
    </source>
</evidence>
<dbReference type="PRINTS" id="PR00047">
    <property type="entry name" value="STROIDFINGER"/>
</dbReference>
<proteinExistence type="inferred from homology"/>
<dbReference type="OrthoDB" id="7634782at2759"/>
<name>A0A6J2VNT4_CHACN</name>
<evidence type="ECO:0000313" key="20">
    <source>
        <dbReference type="Proteomes" id="UP000504632"/>
    </source>
</evidence>
<evidence type="ECO:0000256" key="7">
    <source>
        <dbReference type="ARBA" id="ARBA00022833"/>
    </source>
</evidence>
<dbReference type="FunFam" id="1.10.565.10:FF:000017">
    <property type="entry name" value="Peroxisome proliferator-activated receptor gamma"/>
    <property type="match status" value="1"/>
</dbReference>
<dbReference type="Gene3D" id="1.10.565.10">
    <property type="entry name" value="Retinoid X Receptor"/>
    <property type="match status" value="1"/>
</dbReference>
<dbReference type="GO" id="GO:0006631">
    <property type="term" value="P:fatty acid metabolic process"/>
    <property type="evidence" value="ECO:0007669"/>
    <property type="project" value="TreeGrafter"/>
</dbReference>
<organism evidence="20 21">
    <name type="scientific">Chanos chanos</name>
    <name type="common">Milkfish</name>
    <name type="synonym">Mugil chanos</name>
    <dbReference type="NCBI Taxonomy" id="29144"/>
    <lineage>
        <taxon>Eukaryota</taxon>
        <taxon>Metazoa</taxon>
        <taxon>Chordata</taxon>
        <taxon>Craniata</taxon>
        <taxon>Vertebrata</taxon>
        <taxon>Euteleostomi</taxon>
        <taxon>Actinopterygii</taxon>
        <taxon>Neopterygii</taxon>
        <taxon>Teleostei</taxon>
        <taxon>Ostariophysi</taxon>
        <taxon>Gonorynchiformes</taxon>
        <taxon>Chanidae</taxon>
        <taxon>Chanos</taxon>
    </lineage>
</organism>
<evidence type="ECO:0000256" key="9">
    <source>
        <dbReference type="ARBA" id="ARBA00023108"/>
    </source>
</evidence>
<comment type="subcellular location">
    <subcellularLocation>
        <location evidence="17">Cytoplasm</location>
    </subcellularLocation>
    <subcellularLocation>
        <location evidence="17">Nucleus</location>
    </subcellularLocation>
</comment>
<dbReference type="CTD" id="5468"/>
<dbReference type="GO" id="GO:0030154">
    <property type="term" value="P:cell differentiation"/>
    <property type="evidence" value="ECO:0007669"/>
    <property type="project" value="TreeGrafter"/>
</dbReference>
<dbReference type="RefSeq" id="XP_030633722.1">
    <property type="nucleotide sequence ID" value="XM_030777862.1"/>
</dbReference>
<keyword evidence="10 16" id="KW-0238">DNA-binding</keyword>